<accession>A0A0F8Y277</accession>
<protein>
    <submittedName>
        <fullName evidence="1">Uncharacterized protein</fullName>
    </submittedName>
</protein>
<sequence length="40" mass="4459">MGFGASQSDLETILARKYPFMDFWAHPAADKITVDSTPQD</sequence>
<name>A0A0F8Y277_9ZZZZ</name>
<evidence type="ECO:0000313" key="1">
    <source>
        <dbReference type="EMBL" id="KKK67670.1"/>
    </source>
</evidence>
<reference evidence="1" key="1">
    <citation type="journal article" date="2015" name="Nature">
        <title>Complex archaea that bridge the gap between prokaryotes and eukaryotes.</title>
        <authorList>
            <person name="Spang A."/>
            <person name="Saw J.H."/>
            <person name="Jorgensen S.L."/>
            <person name="Zaremba-Niedzwiedzka K."/>
            <person name="Martijn J."/>
            <person name="Lind A.E."/>
            <person name="van Eijk R."/>
            <person name="Schleper C."/>
            <person name="Guy L."/>
            <person name="Ettema T.J."/>
        </authorList>
    </citation>
    <scope>NUCLEOTIDE SEQUENCE</scope>
</reference>
<organism evidence="1">
    <name type="scientific">marine sediment metagenome</name>
    <dbReference type="NCBI Taxonomy" id="412755"/>
    <lineage>
        <taxon>unclassified sequences</taxon>
        <taxon>metagenomes</taxon>
        <taxon>ecological metagenomes</taxon>
    </lineage>
</organism>
<dbReference type="EMBL" id="LAZR01059494">
    <property type="protein sequence ID" value="KKK67670.1"/>
    <property type="molecule type" value="Genomic_DNA"/>
</dbReference>
<proteinExistence type="predicted"/>
<gene>
    <name evidence="1" type="ORF">LCGC14_2951720</name>
</gene>
<dbReference type="AlphaFoldDB" id="A0A0F8Y277"/>
<feature type="non-terminal residue" evidence="1">
    <location>
        <position position="40"/>
    </location>
</feature>
<comment type="caution">
    <text evidence="1">The sequence shown here is derived from an EMBL/GenBank/DDBJ whole genome shotgun (WGS) entry which is preliminary data.</text>
</comment>